<comment type="caution">
    <text evidence="1">The sequence shown here is derived from an EMBL/GenBank/DDBJ whole genome shotgun (WGS) entry which is preliminary data.</text>
</comment>
<dbReference type="OrthoDB" id="8611443at2"/>
<evidence type="ECO:0000313" key="1">
    <source>
        <dbReference type="EMBL" id="PSJ79186.1"/>
    </source>
</evidence>
<dbReference type="EMBL" id="PXYY01000172">
    <property type="protein sequence ID" value="PSJ79186.1"/>
    <property type="molecule type" value="Genomic_DNA"/>
</dbReference>
<accession>A0A2P7TWS8</accession>
<dbReference type="AlphaFoldDB" id="A0A2P7TWS8"/>
<keyword evidence="2" id="KW-1185">Reference proteome</keyword>
<reference evidence="1 2" key="1">
    <citation type="submission" date="2018-03" db="EMBL/GenBank/DDBJ databases">
        <title>Neisseria weixii sp. nov., isolated from the intestinal contents of Tibetan Plateau pika (Ochotona curzoniae) in Yushu, Qinghai Province, China.</title>
        <authorList>
            <person name="Gui Z."/>
        </authorList>
    </citation>
    <scope>NUCLEOTIDE SEQUENCE [LARGE SCALE GENOMIC DNA]</scope>
    <source>
        <strain evidence="1 2">ATCC 51483</strain>
    </source>
</reference>
<organism evidence="1 2">
    <name type="scientific">Neisseria iguanae</name>
    <dbReference type="NCBI Taxonomy" id="90242"/>
    <lineage>
        <taxon>Bacteria</taxon>
        <taxon>Pseudomonadati</taxon>
        <taxon>Pseudomonadota</taxon>
        <taxon>Betaproteobacteria</taxon>
        <taxon>Neisseriales</taxon>
        <taxon>Neisseriaceae</taxon>
        <taxon>Neisseria</taxon>
    </lineage>
</organism>
<proteinExistence type="predicted"/>
<sequence>MRSVYRRLKNNLDYLFVFEQFPDSGICNTTNLPDGCFTGLKQKLRYRQGMRKANRIGFIKDYFSNLAED</sequence>
<dbReference type="Proteomes" id="UP000241868">
    <property type="component" value="Unassembled WGS sequence"/>
</dbReference>
<protein>
    <recommendedName>
        <fullName evidence="3">Transposase</fullName>
    </recommendedName>
</protein>
<evidence type="ECO:0008006" key="3">
    <source>
        <dbReference type="Google" id="ProtNLM"/>
    </source>
</evidence>
<name>A0A2P7TWS8_9NEIS</name>
<gene>
    <name evidence="1" type="ORF">C7N83_13785</name>
</gene>
<evidence type="ECO:0000313" key="2">
    <source>
        <dbReference type="Proteomes" id="UP000241868"/>
    </source>
</evidence>